<keyword evidence="9" id="KW-1185">Reference proteome</keyword>
<evidence type="ECO:0000313" key="8">
    <source>
        <dbReference type="EMBL" id="PJZ61695.1"/>
    </source>
</evidence>
<dbReference type="Pfam" id="PF00877">
    <property type="entry name" value="NLPC_P60"/>
    <property type="match status" value="1"/>
</dbReference>
<evidence type="ECO:0000256" key="1">
    <source>
        <dbReference type="ARBA" id="ARBA00007074"/>
    </source>
</evidence>
<dbReference type="EMBL" id="NPDV01000024">
    <property type="protein sequence ID" value="PJZ51454.1"/>
    <property type="molecule type" value="Genomic_DNA"/>
</dbReference>
<dbReference type="PROSITE" id="PS51935">
    <property type="entry name" value="NLPC_P60"/>
    <property type="match status" value="1"/>
</dbReference>
<evidence type="ECO:0000256" key="3">
    <source>
        <dbReference type="ARBA" id="ARBA00022729"/>
    </source>
</evidence>
<sequence>MFPSRLVLFSAPCIFLICFAILHGEKKNLEEAEFRNYFLLHHKISIGPKDTILLYQEVYRWLGTPYKDFGTDESGIDCSSFTSRILSKVYGSNLSGPSYTMVPRTNPVSKEDLREGDLIFFSISGNKVSHVGIYLKDKKFAHASTKRGVTINSLEEEYYKKYYTSSGRL</sequence>
<dbReference type="GO" id="GO:0008234">
    <property type="term" value="F:cysteine-type peptidase activity"/>
    <property type="evidence" value="ECO:0007669"/>
    <property type="project" value="UniProtKB-KW"/>
</dbReference>
<protein>
    <recommendedName>
        <fullName evidence="6">NlpC/P60 domain-containing protein</fullName>
    </recommendedName>
</protein>
<keyword evidence="5" id="KW-0788">Thiol protease</keyword>
<dbReference type="PANTHER" id="PTHR47360">
    <property type="entry name" value="MUREIN DD-ENDOPEPTIDASE MEPS/MUREIN LD-CARBOXYPEPTIDASE"/>
    <property type="match status" value="1"/>
</dbReference>
<name>A0A2M9YIW7_9LEPT</name>
<proteinExistence type="inferred from homology"/>
<dbReference type="Proteomes" id="UP000232149">
    <property type="component" value="Unassembled WGS sequence"/>
</dbReference>
<comment type="caution">
    <text evidence="7">The sequence shown here is derived from an EMBL/GenBank/DDBJ whole genome shotgun (WGS) entry which is preliminary data.</text>
</comment>
<dbReference type="InterPro" id="IPR038765">
    <property type="entry name" value="Papain-like_cys_pep_sf"/>
</dbReference>
<feature type="domain" description="NlpC/P60" evidence="6">
    <location>
        <begin position="48"/>
        <end position="169"/>
    </location>
</feature>
<dbReference type="EMBL" id="NPDU01000027">
    <property type="protein sequence ID" value="PJZ61695.1"/>
    <property type="molecule type" value="Genomic_DNA"/>
</dbReference>
<evidence type="ECO:0000313" key="10">
    <source>
        <dbReference type="Proteomes" id="UP000232188"/>
    </source>
</evidence>
<dbReference type="GO" id="GO:0006508">
    <property type="term" value="P:proteolysis"/>
    <property type="evidence" value="ECO:0007669"/>
    <property type="project" value="UniProtKB-KW"/>
</dbReference>
<dbReference type="Proteomes" id="UP000232188">
    <property type="component" value="Unassembled WGS sequence"/>
</dbReference>
<evidence type="ECO:0000256" key="4">
    <source>
        <dbReference type="ARBA" id="ARBA00022801"/>
    </source>
</evidence>
<reference evidence="9 10" key="1">
    <citation type="submission" date="2017-07" db="EMBL/GenBank/DDBJ databases">
        <title>Leptospira spp. isolated from tropical soils.</title>
        <authorList>
            <person name="Thibeaux R."/>
            <person name="Iraola G."/>
            <person name="Ferres I."/>
            <person name="Bierque E."/>
            <person name="Girault D."/>
            <person name="Soupe-Gilbert M.-E."/>
            <person name="Picardeau M."/>
            <person name="Goarant C."/>
        </authorList>
    </citation>
    <scope>NUCLEOTIDE SEQUENCE [LARGE SCALE GENOMIC DNA]</scope>
    <source>
        <strain evidence="7 10">FH2-B-C1</strain>
        <strain evidence="8 9">FH2-B-D1</strain>
    </source>
</reference>
<evidence type="ECO:0000259" key="6">
    <source>
        <dbReference type="PROSITE" id="PS51935"/>
    </source>
</evidence>
<keyword evidence="3" id="KW-0732">Signal</keyword>
<keyword evidence="2" id="KW-0645">Protease</keyword>
<gene>
    <name evidence="8" type="ORF">CH376_11945</name>
    <name evidence="7" type="ORF">CH380_20065</name>
</gene>
<comment type="similarity">
    <text evidence="1">Belongs to the peptidase C40 family.</text>
</comment>
<dbReference type="InterPro" id="IPR000064">
    <property type="entry name" value="NLP_P60_dom"/>
</dbReference>
<evidence type="ECO:0000313" key="9">
    <source>
        <dbReference type="Proteomes" id="UP000232149"/>
    </source>
</evidence>
<dbReference type="InterPro" id="IPR052062">
    <property type="entry name" value="Murein_DD/LD_carboxypeptidase"/>
</dbReference>
<organism evidence="7 10">
    <name type="scientific">Leptospira adleri</name>
    <dbReference type="NCBI Taxonomy" id="2023186"/>
    <lineage>
        <taxon>Bacteria</taxon>
        <taxon>Pseudomonadati</taxon>
        <taxon>Spirochaetota</taxon>
        <taxon>Spirochaetia</taxon>
        <taxon>Leptospirales</taxon>
        <taxon>Leptospiraceae</taxon>
        <taxon>Leptospira</taxon>
    </lineage>
</organism>
<dbReference type="SUPFAM" id="SSF54001">
    <property type="entry name" value="Cysteine proteinases"/>
    <property type="match status" value="1"/>
</dbReference>
<evidence type="ECO:0000256" key="2">
    <source>
        <dbReference type="ARBA" id="ARBA00022670"/>
    </source>
</evidence>
<dbReference type="AlphaFoldDB" id="A0A2M9YIW7"/>
<evidence type="ECO:0000313" key="7">
    <source>
        <dbReference type="EMBL" id="PJZ51454.1"/>
    </source>
</evidence>
<evidence type="ECO:0000256" key="5">
    <source>
        <dbReference type="ARBA" id="ARBA00022807"/>
    </source>
</evidence>
<keyword evidence="4" id="KW-0378">Hydrolase</keyword>
<dbReference type="PANTHER" id="PTHR47360:SF1">
    <property type="entry name" value="ENDOPEPTIDASE NLPC-RELATED"/>
    <property type="match status" value="1"/>
</dbReference>
<dbReference type="Gene3D" id="3.90.1720.10">
    <property type="entry name" value="endopeptidase domain like (from Nostoc punctiforme)"/>
    <property type="match status" value="1"/>
</dbReference>
<accession>A0A2M9YIW7</accession>